<gene>
    <name evidence="1" type="ORF">LCGC14_1337900</name>
</gene>
<dbReference type="EMBL" id="LAZR01008148">
    <property type="protein sequence ID" value="KKM80640.1"/>
    <property type="molecule type" value="Genomic_DNA"/>
</dbReference>
<name>A0A0F9MVG2_9ZZZZ</name>
<evidence type="ECO:0000313" key="1">
    <source>
        <dbReference type="EMBL" id="KKM80640.1"/>
    </source>
</evidence>
<proteinExistence type="predicted"/>
<accession>A0A0F9MVG2</accession>
<protein>
    <submittedName>
        <fullName evidence="1">Uncharacterized protein</fullName>
    </submittedName>
</protein>
<comment type="caution">
    <text evidence="1">The sequence shown here is derived from an EMBL/GenBank/DDBJ whole genome shotgun (WGS) entry which is preliminary data.</text>
</comment>
<sequence>MKCDDRCGRDAVYRQNKYTVLCITCWYETSKNIFDIWFEDKTKPMPWIFNRDRIIKGNN</sequence>
<dbReference type="AlphaFoldDB" id="A0A0F9MVG2"/>
<reference evidence="1" key="1">
    <citation type="journal article" date="2015" name="Nature">
        <title>Complex archaea that bridge the gap between prokaryotes and eukaryotes.</title>
        <authorList>
            <person name="Spang A."/>
            <person name="Saw J.H."/>
            <person name="Jorgensen S.L."/>
            <person name="Zaremba-Niedzwiedzka K."/>
            <person name="Martijn J."/>
            <person name="Lind A.E."/>
            <person name="van Eijk R."/>
            <person name="Schleper C."/>
            <person name="Guy L."/>
            <person name="Ettema T.J."/>
        </authorList>
    </citation>
    <scope>NUCLEOTIDE SEQUENCE</scope>
</reference>
<organism evidence="1">
    <name type="scientific">marine sediment metagenome</name>
    <dbReference type="NCBI Taxonomy" id="412755"/>
    <lineage>
        <taxon>unclassified sequences</taxon>
        <taxon>metagenomes</taxon>
        <taxon>ecological metagenomes</taxon>
    </lineage>
</organism>